<comment type="cofactor">
    <cofactor evidence="1">
        <name>Mg(2+)</name>
        <dbReference type="ChEBI" id="CHEBI:18420"/>
    </cofactor>
</comment>
<dbReference type="Proteomes" id="UP000019151">
    <property type="component" value="Chromosome"/>
</dbReference>
<dbReference type="PROSITE" id="PS51257">
    <property type="entry name" value="PROKAR_LIPOPROTEIN"/>
    <property type="match status" value="1"/>
</dbReference>
<dbReference type="InterPro" id="IPR044925">
    <property type="entry name" value="His-Me_finger_sf"/>
</dbReference>
<keyword evidence="10" id="KW-0732">Signal</keyword>
<dbReference type="InterPro" id="IPR013783">
    <property type="entry name" value="Ig-like_fold"/>
</dbReference>
<dbReference type="InterPro" id="IPR044929">
    <property type="entry name" value="DNA/RNA_non-sp_Endonuclease_sf"/>
</dbReference>
<dbReference type="AlphaFoldDB" id="W0RNK7"/>
<gene>
    <name evidence="12" type="ORF">J421_4545</name>
</gene>
<organism evidence="12 13">
    <name type="scientific">Gemmatirosa kalamazoonensis</name>
    <dbReference type="NCBI Taxonomy" id="861299"/>
    <lineage>
        <taxon>Bacteria</taxon>
        <taxon>Pseudomonadati</taxon>
        <taxon>Gemmatimonadota</taxon>
        <taxon>Gemmatimonadia</taxon>
        <taxon>Gemmatimonadales</taxon>
        <taxon>Gemmatimonadaceae</taxon>
        <taxon>Gemmatirosa</taxon>
    </lineage>
</organism>
<dbReference type="Pfam" id="PF22888">
    <property type="entry name" value="FIMAH"/>
    <property type="match status" value="1"/>
</dbReference>
<dbReference type="InterPro" id="IPR022409">
    <property type="entry name" value="PKD/Chitinase_dom"/>
</dbReference>
<evidence type="ECO:0000256" key="3">
    <source>
        <dbReference type="ARBA" id="ARBA00022722"/>
    </source>
</evidence>
<evidence type="ECO:0000256" key="6">
    <source>
        <dbReference type="ARBA" id="ARBA00022801"/>
    </source>
</evidence>
<dbReference type="Pfam" id="PF02368">
    <property type="entry name" value="Big_2"/>
    <property type="match status" value="1"/>
</dbReference>
<dbReference type="SUPFAM" id="SSF49373">
    <property type="entry name" value="Invasin/intimin cell-adhesion fragments"/>
    <property type="match status" value="1"/>
</dbReference>
<dbReference type="InterPro" id="IPR008964">
    <property type="entry name" value="Invasin/intimin_cell_adhesion"/>
</dbReference>
<dbReference type="InterPro" id="IPR020821">
    <property type="entry name" value="ENPP1-3/EXOG-like_nuc-like"/>
</dbReference>
<keyword evidence="5 12" id="KW-0255">Endonuclease</keyword>
<keyword evidence="7" id="KW-0460">Magnesium</keyword>
<dbReference type="Gene3D" id="3.40.570.10">
    <property type="entry name" value="Extracellular Endonuclease, subunit A"/>
    <property type="match status" value="1"/>
</dbReference>
<dbReference type="Pfam" id="PF18911">
    <property type="entry name" value="PKD_4"/>
    <property type="match status" value="2"/>
</dbReference>
<reference evidence="12 13" key="1">
    <citation type="journal article" date="2014" name="Genome Announc.">
        <title>Genome Sequence and Methylome of Soil Bacterium Gemmatirosa kalamazoonensis KBS708T, a Member of the Rarely Cultivated Gemmatimonadetes Phylum.</title>
        <authorList>
            <person name="Debruyn J.M."/>
            <person name="Radosevich M."/>
            <person name="Wommack K.E."/>
            <person name="Polson S.W."/>
            <person name="Hauser L.J."/>
            <person name="Fawaz M.N."/>
            <person name="Korlach J."/>
            <person name="Tsai Y.C."/>
        </authorList>
    </citation>
    <scope>NUCLEOTIDE SEQUENCE [LARGE SCALE GENOMIC DNA]</scope>
    <source>
        <strain evidence="12 13">KBS708</strain>
    </source>
</reference>
<evidence type="ECO:0000313" key="13">
    <source>
        <dbReference type="Proteomes" id="UP000019151"/>
    </source>
</evidence>
<dbReference type="SUPFAM" id="SSF49299">
    <property type="entry name" value="PKD domain"/>
    <property type="match status" value="2"/>
</dbReference>
<feature type="binding site" evidence="9">
    <location>
        <position position="525"/>
    </location>
    <ligand>
        <name>Mg(2+)</name>
        <dbReference type="ChEBI" id="CHEBI:18420"/>
        <note>catalytic</note>
    </ligand>
</feature>
<dbReference type="EMBL" id="CP007128">
    <property type="protein sequence ID" value="AHG92082.1"/>
    <property type="molecule type" value="Genomic_DNA"/>
</dbReference>
<dbReference type="PANTHER" id="PTHR13966">
    <property type="entry name" value="ENDONUCLEASE RELATED"/>
    <property type="match status" value="1"/>
</dbReference>
<dbReference type="InterPro" id="IPR018524">
    <property type="entry name" value="DNA/RNA_endonuclease_AS"/>
</dbReference>
<dbReference type="InterPro" id="IPR035986">
    <property type="entry name" value="PKD_dom_sf"/>
</dbReference>
<dbReference type="SMART" id="SM00477">
    <property type="entry name" value="NUC"/>
    <property type="match status" value="1"/>
</dbReference>
<feature type="domain" description="PKD" evidence="11">
    <location>
        <begin position="775"/>
        <end position="825"/>
    </location>
</feature>
<dbReference type="GO" id="GO:0046872">
    <property type="term" value="F:metal ion binding"/>
    <property type="evidence" value="ECO:0007669"/>
    <property type="project" value="UniProtKB-KW"/>
</dbReference>
<keyword evidence="3" id="KW-0540">Nuclease</keyword>
<evidence type="ECO:0000256" key="8">
    <source>
        <dbReference type="PIRSR" id="PIRSR640255-1"/>
    </source>
</evidence>
<dbReference type="InterPro" id="IPR054470">
    <property type="entry name" value="FIMAH_dom"/>
</dbReference>
<feature type="signal peptide" evidence="10">
    <location>
        <begin position="1"/>
        <end position="23"/>
    </location>
</feature>
<dbReference type="Pfam" id="PF01223">
    <property type="entry name" value="Endonuclease_NS"/>
    <property type="match status" value="1"/>
</dbReference>
<keyword evidence="13" id="KW-1185">Reference proteome</keyword>
<evidence type="ECO:0000259" key="11">
    <source>
        <dbReference type="PROSITE" id="PS50093"/>
    </source>
</evidence>
<dbReference type="PROSITE" id="PS01070">
    <property type="entry name" value="NUCLEASE_NON_SPEC"/>
    <property type="match status" value="1"/>
</dbReference>
<dbReference type="OrthoDB" id="9811262at2"/>
<sequence length="914" mass="93407">MTLSVRRSLAAVALLAAACSPDAGRVLAPRLTPQGPARDAGTAGGVHISEIHYDNASTDAGEAVEVSFPIGTSLSGWKIVRFNGSNAAAAVTYTSPIATTGEDLGAIGATTCADGARAVVVVRYAQDGLQNGPNDGLALVNGSQVVELLSYEGPFTVSTGSTVAAGMTSTDIGVSQTGSSTLDPIGASLQRQPDGTWKRTQQNTFGACNDTPIAVGPYDHVAVGGAATVNANFTTTLTATLQDAANQTVTDPAATYTWQSSDETVAQVISTSGNTAVVKGLKVGGPVTITVDATSGGTTKTATAQLTVTQAPGGSISLSLGTSPLVIGYQTQVFVNSGSADKSGNPVFASNVTWSSSDPAIVSVDQRGLVTAAGNGTATITVTAGDGSTASIAVPTEVPLYNASARVGHNTEFGTPTDADASNDVIIAREQYTISYNPQRGGPNWVSWDLSASHLGTRNRCNCYSADTALVRLGYGQYMYNTLDYTNGGYDRGHMEPSADQTATDGENARTFFLTNFLPQQHGLNAGPWENLENALRDSVKAGREAYVIAGGVFTNGVGLGTLKNEGKIAIPDSTWKIVVLMPANTGLANVSSTTDVNVIAVNMPNVSSPPTGDWTAYKTTVAKIQKSTGYDFLAALPDAIECKVEASNCAPTARITGAGVDGGSEGQTLAFDATTSSDPDAGDVLSYEWRVNGQVVGIQPTLSRAFADNGTYEVRLTVSDDKGAASVATRSVTITNVAPTVNAFAGATILRGETYQASGTFSDPGADTFTGTVSYGDAPATSLALGAGTFALSHTYTTAGVRTVTVTVTDDDGGVGTRSAQVTVLSAQQGTQALAGVVSDLQAAGKLSAGEADALRATLDATVKSLLRENATPAENQLQAFMNQVDALLQAGRLSSADAGALTAYAKRIVASM</sequence>
<feature type="domain" description="PKD" evidence="11">
    <location>
        <begin position="653"/>
        <end position="736"/>
    </location>
</feature>
<evidence type="ECO:0000256" key="7">
    <source>
        <dbReference type="ARBA" id="ARBA00022842"/>
    </source>
</evidence>
<evidence type="ECO:0000256" key="1">
    <source>
        <dbReference type="ARBA" id="ARBA00001946"/>
    </source>
</evidence>
<dbReference type="SMART" id="SM00892">
    <property type="entry name" value="Endonuclease_NS"/>
    <property type="match status" value="1"/>
</dbReference>
<dbReference type="GO" id="GO:0004519">
    <property type="term" value="F:endonuclease activity"/>
    <property type="evidence" value="ECO:0007669"/>
    <property type="project" value="UniProtKB-KW"/>
</dbReference>
<dbReference type="InterPro" id="IPR003343">
    <property type="entry name" value="Big_2"/>
</dbReference>
<dbReference type="InterPro" id="IPR000601">
    <property type="entry name" value="PKD_dom"/>
</dbReference>
<dbReference type="eggNOG" id="COG1864">
    <property type="taxonomic scope" value="Bacteria"/>
</dbReference>
<evidence type="ECO:0000256" key="4">
    <source>
        <dbReference type="ARBA" id="ARBA00022723"/>
    </source>
</evidence>
<name>W0RNK7_9BACT</name>
<comment type="similarity">
    <text evidence="2">Belongs to the DNA/RNA non-specific endonuclease family.</text>
</comment>
<feature type="active site" description="Proton acceptor" evidence="8">
    <location>
        <position position="494"/>
    </location>
</feature>
<protein>
    <submittedName>
        <fullName evidence="12">DNA/RNA non-specific endonuclease</fullName>
    </submittedName>
</protein>
<proteinExistence type="inferred from homology"/>
<dbReference type="eggNOG" id="COG2374">
    <property type="taxonomic scope" value="Bacteria"/>
</dbReference>
<evidence type="ECO:0000313" key="12">
    <source>
        <dbReference type="EMBL" id="AHG92082.1"/>
    </source>
</evidence>
<dbReference type="Gene3D" id="2.60.40.10">
    <property type="entry name" value="Immunoglobulins"/>
    <property type="match status" value="2"/>
</dbReference>
<dbReference type="PROSITE" id="PS50093">
    <property type="entry name" value="PKD"/>
    <property type="match status" value="2"/>
</dbReference>
<evidence type="ECO:0000256" key="9">
    <source>
        <dbReference type="PIRSR" id="PIRSR640255-2"/>
    </source>
</evidence>
<keyword evidence="4 9" id="KW-0479">Metal-binding</keyword>
<dbReference type="GO" id="GO:0016787">
    <property type="term" value="F:hydrolase activity"/>
    <property type="evidence" value="ECO:0007669"/>
    <property type="project" value="UniProtKB-KW"/>
</dbReference>
<dbReference type="PANTHER" id="PTHR13966:SF5">
    <property type="entry name" value="ENDONUCLEASE G, MITOCHONDRIAL"/>
    <property type="match status" value="1"/>
</dbReference>
<dbReference type="InterPro" id="IPR001604">
    <property type="entry name" value="Endo_G_ENPP1-like_dom"/>
</dbReference>
<dbReference type="InterPro" id="IPR040255">
    <property type="entry name" value="Non-specific_endonuclease"/>
</dbReference>
<feature type="chain" id="PRO_5005714756" evidence="10">
    <location>
        <begin position="24"/>
        <end position="914"/>
    </location>
</feature>
<dbReference type="HOGENOM" id="CLU_318264_0_0_0"/>
<keyword evidence="6" id="KW-0378">Hydrolase</keyword>
<dbReference type="Gene3D" id="2.60.40.1080">
    <property type="match status" value="2"/>
</dbReference>
<dbReference type="GO" id="GO:0003676">
    <property type="term" value="F:nucleic acid binding"/>
    <property type="evidence" value="ECO:0007669"/>
    <property type="project" value="InterPro"/>
</dbReference>
<evidence type="ECO:0000256" key="5">
    <source>
        <dbReference type="ARBA" id="ARBA00022759"/>
    </source>
</evidence>
<dbReference type="STRING" id="861299.J421_4545"/>
<dbReference type="RefSeq" id="WP_025413508.1">
    <property type="nucleotide sequence ID" value="NZ_CP007128.1"/>
</dbReference>
<dbReference type="CDD" id="cd00146">
    <property type="entry name" value="PKD"/>
    <property type="match status" value="1"/>
</dbReference>
<evidence type="ECO:0000256" key="2">
    <source>
        <dbReference type="ARBA" id="ARBA00010052"/>
    </source>
</evidence>
<accession>W0RNK7</accession>
<dbReference type="KEGG" id="gba:J421_4545"/>
<dbReference type="InParanoid" id="W0RNK7"/>
<evidence type="ECO:0000256" key="10">
    <source>
        <dbReference type="SAM" id="SignalP"/>
    </source>
</evidence>
<dbReference type="SMART" id="SM00089">
    <property type="entry name" value="PKD"/>
    <property type="match status" value="2"/>
</dbReference>
<dbReference type="PATRIC" id="fig|861299.3.peg.4601"/>
<dbReference type="SMART" id="SM00635">
    <property type="entry name" value="BID_2"/>
    <property type="match status" value="2"/>
</dbReference>
<dbReference type="SUPFAM" id="SSF54060">
    <property type="entry name" value="His-Me finger endonucleases"/>
    <property type="match status" value="1"/>
</dbReference>
<dbReference type="eggNOG" id="COG3291">
    <property type="taxonomic scope" value="Bacteria"/>
</dbReference>